<keyword evidence="1" id="KW-0472">Membrane</keyword>
<dbReference type="Proteomes" id="UP001317085">
    <property type="component" value="Unassembled WGS sequence"/>
</dbReference>
<comment type="caution">
    <text evidence="2">The sequence shown here is derived from an EMBL/GenBank/DDBJ whole genome shotgun (WGS) entry which is preliminary data.</text>
</comment>
<dbReference type="PANTHER" id="PTHR34219:SF1">
    <property type="entry name" value="PEPSY DOMAIN-CONTAINING PROTEIN"/>
    <property type="match status" value="1"/>
</dbReference>
<sequence>MSTQKISFYNLAWRWHFYAGLFVAPFMVLLALTGIIYLFKPQLDPLMYGDLLTVPAAEHALSADEQLQRAK</sequence>
<dbReference type="PANTHER" id="PTHR34219">
    <property type="entry name" value="IRON-REGULATED INNER MEMBRANE PROTEIN-RELATED"/>
    <property type="match status" value="1"/>
</dbReference>
<evidence type="ECO:0000313" key="2">
    <source>
        <dbReference type="EMBL" id="MCK1788464.1"/>
    </source>
</evidence>
<dbReference type="Pfam" id="PF03929">
    <property type="entry name" value="PepSY_TM"/>
    <property type="match status" value="1"/>
</dbReference>
<feature type="non-terminal residue" evidence="2">
    <location>
        <position position="71"/>
    </location>
</feature>
<accession>A0ABT0ERV8</accession>
<protein>
    <submittedName>
        <fullName evidence="2">PepSY domain-containing protein</fullName>
    </submittedName>
</protein>
<organism evidence="2 3">
    <name type="scientific">Pseudomonas emilianonis</name>
    <dbReference type="NCBI Taxonomy" id="2915812"/>
    <lineage>
        <taxon>Bacteria</taxon>
        <taxon>Pseudomonadati</taxon>
        <taxon>Pseudomonadota</taxon>
        <taxon>Gammaproteobacteria</taxon>
        <taxon>Pseudomonadales</taxon>
        <taxon>Pseudomonadaceae</taxon>
        <taxon>Pseudomonas</taxon>
    </lineage>
</organism>
<proteinExistence type="predicted"/>
<reference evidence="2 3" key="1">
    <citation type="submission" date="2022-02" db="EMBL/GenBank/DDBJ databases">
        <title>Comparative genomics of the first Antarctic Pseudomonas spp. capable of biotransforming 2,4,6-Trinitrotoluene.</title>
        <authorList>
            <person name="Cabrera M.A."/>
            <person name="Marquez S.L."/>
            <person name="Perez-Donoso J.M."/>
        </authorList>
    </citation>
    <scope>NUCLEOTIDE SEQUENCE [LARGE SCALE GENOMIC DNA]</scope>
    <source>
        <strain evidence="2 3">TNT11</strain>
    </source>
</reference>
<feature type="transmembrane region" description="Helical" evidence="1">
    <location>
        <begin position="15"/>
        <end position="39"/>
    </location>
</feature>
<dbReference type="InterPro" id="IPR005625">
    <property type="entry name" value="PepSY-ass_TM"/>
</dbReference>
<dbReference type="RefSeq" id="WP_247408661.1">
    <property type="nucleotide sequence ID" value="NZ_JAKNRV010000644.1"/>
</dbReference>
<keyword evidence="1" id="KW-1133">Transmembrane helix</keyword>
<keyword evidence="1" id="KW-0812">Transmembrane</keyword>
<name>A0ABT0ERV8_9PSED</name>
<evidence type="ECO:0000313" key="3">
    <source>
        <dbReference type="Proteomes" id="UP001317085"/>
    </source>
</evidence>
<gene>
    <name evidence="2" type="ORF">L9Z73_30400</name>
</gene>
<dbReference type="EMBL" id="JAKNRV010000644">
    <property type="protein sequence ID" value="MCK1788464.1"/>
    <property type="molecule type" value="Genomic_DNA"/>
</dbReference>
<evidence type="ECO:0000256" key="1">
    <source>
        <dbReference type="SAM" id="Phobius"/>
    </source>
</evidence>
<keyword evidence="3" id="KW-1185">Reference proteome</keyword>